<feature type="region of interest" description="Disordered" evidence="2">
    <location>
        <begin position="344"/>
        <end position="365"/>
    </location>
</feature>
<dbReference type="SMART" id="SM00947">
    <property type="entry name" value="Pro_CA"/>
    <property type="match status" value="1"/>
</dbReference>
<dbReference type="InterPro" id="IPR001765">
    <property type="entry name" value="Carbonic_anhydrase"/>
</dbReference>
<name>A0ABP1FJ39_9CHLO</name>
<evidence type="ECO:0000256" key="2">
    <source>
        <dbReference type="SAM" id="MobiDB-lite"/>
    </source>
</evidence>
<protein>
    <submittedName>
        <fullName evidence="3">G1895 protein</fullName>
    </submittedName>
</protein>
<comment type="similarity">
    <text evidence="1">Belongs to the beta-class carbonic anhydrase family.</text>
</comment>
<sequence length="440" mass="47779">MRDDSANTLDLLTHEERIPPKVVKSSLKGSRSQLSLEEVAIAARRNAARRHSRSKADAVLKSLLHSAEKARKGRSRRKSLEILAHQGSAAMRALQQHQPQAIVIACTDCELPIPESFGAAASHVVVLRSKGNFATPAVAADVTRLVQESGIRLIMVLGHTHCAAIDIAVERWLEQRASAWPWAPKAEMSEHEISGRQAAPVKVPKASIDPDNRPPKAPVEATRTDKFSMTGNMEGHSCWKSILSCYCGADMSQDESHHSSRSQSNSNSPDTSQHGAGPRALSSSAALNCSDRTVVRTLGNTLEAAVDEVALERLKAEEAERESRAAEEPLPDPVRIPIEAPRAPRRTTSDLSTGARTRTEQAAHEKKEAAVIGRDDSTAAEVSSANAKLAAEALLRGLSKRMDNSIMHELEVVAVSADVDTAKLTLLRKGWYQQATYFFE</sequence>
<dbReference type="Proteomes" id="UP001497392">
    <property type="component" value="Unassembled WGS sequence"/>
</dbReference>
<dbReference type="SUPFAM" id="SSF53056">
    <property type="entry name" value="beta-carbonic anhydrase, cab"/>
    <property type="match status" value="1"/>
</dbReference>
<accession>A0ABP1FJ39</accession>
<feature type="region of interest" description="Disordered" evidence="2">
    <location>
        <begin position="188"/>
        <end position="230"/>
    </location>
</feature>
<organism evidence="3 4">
    <name type="scientific">Coccomyxa viridis</name>
    <dbReference type="NCBI Taxonomy" id="1274662"/>
    <lineage>
        <taxon>Eukaryota</taxon>
        <taxon>Viridiplantae</taxon>
        <taxon>Chlorophyta</taxon>
        <taxon>core chlorophytes</taxon>
        <taxon>Trebouxiophyceae</taxon>
        <taxon>Trebouxiophyceae incertae sedis</taxon>
        <taxon>Coccomyxaceae</taxon>
        <taxon>Coccomyxa</taxon>
    </lineage>
</organism>
<comment type="caution">
    <text evidence="3">The sequence shown here is derived from an EMBL/GenBank/DDBJ whole genome shotgun (WGS) entry which is preliminary data.</text>
</comment>
<gene>
    <name evidence="3" type="primary">g1895</name>
    <name evidence="3" type="ORF">VP750_LOCUS1620</name>
</gene>
<dbReference type="Gene3D" id="3.40.1050.10">
    <property type="entry name" value="Carbonic anhydrase"/>
    <property type="match status" value="1"/>
</dbReference>
<evidence type="ECO:0000313" key="4">
    <source>
        <dbReference type="Proteomes" id="UP001497392"/>
    </source>
</evidence>
<proteinExistence type="inferred from homology"/>
<dbReference type="InterPro" id="IPR036874">
    <property type="entry name" value="Carbonic_anhydrase_sf"/>
</dbReference>
<dbReference type="Pfam" id="PF00484">
    <property type="entry name" value="Pro_CA"/>
    <property type="match status" value="1"/>
</dbReference>
<evidence type="ECO:0000313" key="3">
    <source>
        <dbReference type="EMBL" id="CAL5219961.1"/>
    </source>
</evidence>
<feature type="compositionally biased region" description="Low complexity" evidence="2">
    <location>
        <begin position="261"/>
        <end position="272"/>
    </location>
</feature>
<evidence type="ECO:0000256" key="1">
    <source>
        <dbReference type="ARBA" id="ARBA00006217"/>
    </source>
</evidence>
<feature type="region of interest" description="Disordered" evidence="2">
    <location>
        <begin position="253"/>
        <end position="284"/>
    </location>
</feature>
<dbReference type="EMBL" id="CAXHTA020000002">
    <property type="protein sequence ID" value="CAL5219961.1"/>
    <property type="molecule type" value="Genomic_DNA"/>
</dbReference>
<keyword evidence="4" id="KW-1185">Reference proteome</keyword>
<reference evidence="3 4" key="1">
    <citation type="submission" date="2024-06" db="EMBL/GenBank/DDBJ databases">
        <authorList>
            <person name="Kraege A."/>
            <person name="Thomma B."/>
        </authorList>
    </citation>
    <scope>NUCLEOTIDE SEQUENCE [LARGE SCALE GENOMIC DNA]</scope>
</reference>